<feature type="non-terminal residue" evidence="7">
    <location>
        <position position="1"/>
    </location>
</feature>
<evidence type="ECO:0000256" key="2">
    <source>
        <dbReference type="ARBA" id="ARBA00022475"/>
    </source>
</evidence>
<keyword evidence="3 6" id="KW-0812">Transmembrane</keyword>
<feature type="transmembrane region" description="Helical" evidence="6">
    <location>
        <begin position="397"/>
        <end position="418"/>
    </location>
</feature>
<proteinExistence type="predicted"/>
<evidence type="ECO:0000256" key="1">
    <source>
        <dbReference type="ARBA" id="ARBA00004651"/>
    </source>
</evidence>
<keyword evidence="5 6" id="KW-0472">Membrane</keyword>
<feature type="transmembrane region" description="Helical" evidence="6">
    <location>
        <begin position="168"/>
        <end position="191"/>
    </location>
</feature>
<dbReference type="AlphaFoldDB" id="A0A8T3VC48"/>
<sequence>LLIVMALNISAVVDSFFVGVYIGKNAVAAIEVLEPMILLITVVEWLFGLGGQILALNKKSEFDIDGSNRFFTASIASSLVVSCILAFICLFFMDPLSSLLGASPVTKPLVMDYSHGLYGCFIVSTIAGVLTQYIRVDGQPNFASVVIIVANLVNVFLDFVFLDLMGLGMAYASLATFIGYSVGIIVCIKYFRDSRRTFRFIKSALKIKTWVKTTWEMTKVGFPAASIGFFDLVFVYVLNIFLVSTLGDTGLTTYMVCMDALVIASIIDIGIAETLTSIVPIYYTKHDYVNLNHLIRTSLIITVIFATLFVAFLWIWPQGFLALYGLDHVDITDFIINALRLYSVFFIASILPNMLIFYYEAIERSTISTIFSIIFTLVMPLSCIYLLYQLIGSNGIWIAFTVASIITFVIIFVTVMAIQKRDKKYSGLFFIEKDLIPKTRNYVLTDNDVAAREESLQHLKSLNASDEFCDNVNSMFDAIFDTNEHGTYVEMLVIDYDDNIHVDVKYDGEKENLEIIKKKFPENLFKYAEVLGFNNIEYVMDKS</sequence>
<gene>
    <name evidence="7" type="ORF">E7Z73_07465</name>
</gene>
<dbReference type="GO" id="GO:0042910">
    <property type="term" value="F:xenobiotic transmembrane transporter activity"/>
    <property type="evidence" value="ECO:0007669"/>
    <property type="project" value="InterPro"/>
</dbReference>
<reference evidence="7" key="1">
    <citation type="submission" date="2019-04" db="EMBL/GenBank/DDBJ databases">
        <title>Evolution of Biomass-Degrading Anaerobic Consortia Revealed by Metagenomics.</title>
        <authorList>
            <person name="Peng X."/>
        </authorList>
    </citation>
    <scope>NUCLEOTIDE SEQUENCE</scope>
    <source>
        <strain evidence="7">SIG12</strain>
    </source>
</reference>
<feature type="transmembrane region" description="Helical" evidence="6">
    <location>
        <begin position="36"/>
        <end position="57"/>
    </location>
</feature>
<accession>A0A8T3VC48</accession>
<dbReference type="InterPro" id="IPR002528">
    <property type="entry name" value="MATE_fam"/>
</dbReference>
<dbReference type="GO" id="GO:0005886">
    <property type="term" value="C:plasma membrane"/>
    <property type="evidence" value="ECO:0007669"/>
    <property type="project" value="UniProtKB-SubCell"/>
</dbReference>
<evidence type="ECO:0000313" key="8">
    <source>
        <dbReference type="Proteomes" id="UP000762703"/>
    </source>
</evidence>
<feature type="transmembrane region" description="Helical" evidence="6">
    <location>
        <begin position="142"/>
        <end position="162"/>
    </location>
</feature>
<feature type="transmembrane region" description="Helical" evidence="6">
    <location>
        <begin position="220"/>
        <end position="242"/>
    </location>
</feature>
<dbReference type="Pfam" id="PF01554">
    <property type="entry name" value="MatE"/>
    <property type="match status" value="2"/>
</dbReference>
<name>A0A8T3VC48_9EURY</name>
<evidence type="ECO:0000256" key="5">
    <source>
        <dbReference type="ARBA" id="ARBA00023136"/>
    </source>
</evidence>
<dbReference type="GO" id="GO:0015297">
    <property type="term" value="F:antiporter activity"/>
    <property type="evidence" value="ECO:0007669"/>
    <property type="project" value="InterPro"/>
</dbReference>
<evidence type="ECO:0000313" key="7">
    <source>
        <dbReference type="EMBL" id="MBE6505558.1"/>
    </source>
</evidence>
<feature type="transmembrane region" description="Helical" evidence="6">
    <location>
        <begin position="370"/>
        <end position="391"/>
    </location>
</feature>
<feature type="transmembrane region" description="Helical" evidence="6">
    <location>
        <begin position="294"/>
        <end position="315"/>
    </location>
</feature>
<feature type="transmembrane region" description="Helical" evidence="6">
    <location>
        <begin position="262"/>
        <end position="282"/>
    </location>
</feature>
<dbReference type="EMBL" id="SUTE01000058">
    <property type="protein sequence ID" value="MBE6505558.1"/>
    <property type="molecule type" value="Genomic_DNA"/>
</dbReference>
<comment type="caution">
    <text evidence="7">The sequence shown here is derived from an EMBL/GenBank/DDBJ whole genome shotgun (WGS) entry which is preliminary data.</text>
</comment>
<keyword evidence="2" id="KW-1003">Cell membrane</keyword>
<dbReference type="PANTHER" id="PTHR43823:SF3">
    <property type="entry name" value="MULTIDRUG EXPORT PROTEIN MEPA"/>
    <property type="match status" value="1"/>
</dbReference>
<evidence type="ECO:0000256" key="4">
    <source>
        <dbReference type="ARBA" id="ARBA00022989"/>
    </source>
</evidence>
<protein>
    <recommendedName>
        <fullName evidence="9">Na+-driven multidrug efflux pump</fullName>
    </recommendedName>
</protein>
<feature type="transmembrane region" description="Helical" evidence="6">
    <location>
        <begin position="113"/>
        <end position="130"/>
    </location>
</feature>
<dbReference type="InterPro" id="IPR051327">
    <property type="entry name" value="MATE_MepA_subfamily"/>
</dbReference>
<comment type="subcellular location">
    <subcellularLocation>
        <location evidence="1">Cell membrane</location>
        <topology evidence="1">Multi-pass membrane protein</topology>
    </subcellularLocation>
</comment>
<evidence type="ECO:0000256" key="3">
    <source>
        <dbReference type="ARBA" id="ARBA00022692"/>
    </source>
</evidence>
<feature type="transmembrane region" description="Helical" evidence="6">
    <location>
        <begin position="335"/>
        <end position="358"/>
    </location>
</feature>
<evidence type="ECO:0008006" key="9">
    <source>
        <dbReference type="Google" id="ProtNLM"/>
    </source>
</evidence>
<evidence type="ECO:0000256" key="6">
    <source>
        <dbReference type="SAM" id="Phobius"/>
    </source>
</evidence>
<dbReference type="Proteomes" id="UP000762703">
    <property type="component" value="Unassembled WGS sequence"/>
</dbReference>
<dbReference type="PANTHER" id="PTHR43823">
    <property type="entry name" value="SPORULATION PROTEIN YKVU"/>
    <property type="match status" value="1"/>
</dbReference>
<organism evidence="7 8">
    <name type="scientific">Methanobrevibacter millerae</name>
    <dbReference type="NCBI Taxonomy" id="230361"/>
    <lineage>
        <taxon>Archaea</taxon>
        <taxon>Methanobacteriati</taxon>
        <taxon>Methanobacteriota</taxon>
        <taxon>Methanomada group</taxon>
        <taxon>Methanobacteria</taxon>
        <taxon>Methanobacteriales</taxon>
        <taxon>Methanobacteriaceae</taxon>
        <taxon>Methanobrevibacter</taxon>
    </lineage>
</organism>
<dbReference type="RefSeq" id="WP_303737208.1">
    <property type="nucleotide sequence ID" value="NZ_SUTE01000058.1"/>
</dbReference>
<keyword evidence="4 6" id="KW-1133">Transmembrane helix</keyword>
<feature type="transmembrane region" description="Helical" evidence="6">
    <location>
        <begin position="69"/>
        <end position="93"/>
    </location>
</feature>